<accession>A0AAD7JQG6</accession>
<comment type="caution">
    <text evidence="3">The sequence shown here is derived from an EMBL/GenBank/DDBJ whole genome shotgun (WGS) entry which is preliminary data.</text>
</comment>
<dbReference type="AlphaFoldDB" id="A0AAD7JQG6"/>
<feature type="compositionally biased region" description="Basic and acidic residues" evidence="1">
    <location>
        <begin position="67"/>
        <end position="76"/>
    </location>
</feature>
<gene>
    <name evidence="3" type="ORF">B0H16DRAFT_1453129</name>
</gene>
<name>A0AAD7JQG6_9AGAR</name>
<evidence type="ECO:0000256" key="2">
    <source>
        <dbReference type="SAM" id="Phobius"/>
    </source>
</evidence>
<reference evidence="3" key="1">
    <citation type="submission" date="2023-03" db="EMBL/GenBank/DDBJ databases">
        <title>Massive genome expansion in bonnet fungi (Mycena s.s.) driven by repeated elements and novel gene families across ecological guilds.</title>
        <authorList>
            <consortium name="Lawrence Berkeley National Laboratory"/>
            <person name="Harder C.B."/>
            <person name="Miyauchi S."/>
            <person name="Viragh M."/>
            <person name="Kuo A."/>
            <person name="Thoen E."/>
            <person name="Andreopoulos B."/>
            <person name="Lu D."/>
            <person name="Skrede I."/>
            <person name="Drula E."/>
            <person name="Henrissat B."/>
            <person name="Morin E."/>
            <person name="Kohler A."/>
            <person name="Barry K."/>
            <person name="LaButti K."/>
            <person name="Morin E."/>
            <person name="Salamov A."/>
            <person name="Lipzen A."/>
            <person name="Mereny Z."/>
            <person name="Hegedus B."/>
            <person name="Baldrian P."/>
            <person name="Stursova M."/>
            <person name="Weitz H."/>
            <person name="Taylor A."/>
            <person name="Grigoriev I.V."/>
            <person name="Nagy L.G."/>
            <person name="Martin F."/>
            <person name="Kauserud H."/>
        </authorList>
    </citation>
    <scope>NUCLEOTIDE SEQUENCE</scope>
    <source>
        <strain evidence="3">CBHHK182m</strain>
    </source>
</reference>
<proteinExistence type="predicted"/>
<sequence>MQRTVYSVKSTLTILSTALPNTTLLFLPLISICVPLAALLKSNQVSRTQRYLNTFSTPSRCGPRSLPTDERAEAERNTVVSSRGGSVGASFEEEEAEKYCCRGDADEAALSAHVRERRHFDSLVHAFIYSVVVTPCSCGVPQHLLRWINMYAHKKAPGIMCTLATNVDWARACQREGRA</sequence>
<keyword evidence="2" id="KW-1133">Transmembrane helix</keyword>
<keyword evidence="4" id="KW-1185">Reference proteome</keyword>
<dbReference type="EMBL" id="JARKIB010000020">
    <property type="protein sequence ID" value="KAJ7768424.1"/>
    <property type="molecule type" value="Genomic_DNA"/>
</dbReference>
<evidence type="ECO:0000313" key="4">
    <source>
        <dbReference type="Proteomes" id="UP001215598"/>
    </source>
</evidence>
<organism evidence="3 4">
    <name type="scientific">Mycena metata</name>
    <dbReference type="NCBI Taxonomy" id="1033252"/>
    <lineage>
        <taxon>Eukaryota</taxon>
        <taxon>Fungi</taxon>
        <taxon>Dikarya</taxon>
        <taxon>Basidiomycota</taxon>
        <taxon>Agaricomycotina</taxon>
        <taxon>Agaricomycetes</taxon>
        <taxon>Agaricomycetidae</taxon>
        <taxon>Agaricales</taxon>
        <taxon>Marasmiineae</taxon>
        <taxon>Mycenaceae</taxon>
        <taxon>Mycena</taxon>
    </lineage>
</organism>
<evidence type="ECO:0000256" key="1">
    <source>
        <dbReference type="SAM" id="MobiDB-lite"/>
    </source>
</evidence>
<feature type="region of interest" description="Disordered" evidence="1">
    <location>
        <begin position="58"/>
        <end position="85"/>
    </location>
</feature>
<protein>
    <submittedName>
        <fullName evidence="3">Uncharacterized protein</fullName>
    </submittedName>
</protein>
<dbReference type="Proteomes" id="UP001215598">
    <property type="component" value="Unassembled WGS sequence"/>
</dbReference>
<evidence type="ECO:0000313" key="3">
    <source>
        <dbReference type="EMBL" id="KAJ7768424.1"/>
    </source>
</evidence>
<feature type="transmembrane region" description="Helical" evidence="2">
    <location>
        <begin position="20"/>
        <end position="40"/>
    </location>
</feature>
<keyword evidence="2" id="KW-0812">Transmembrane</keyword>
<keyword evidence="2" id="KW-0472">Membrane</keyword>